<protein>
    <submittedName>
        <fullName evidence="2">Uncharacterized protein</fullName>
    </submittedName>
</protein>
<dbReference type="EMBL" id="KN549453">
    <property type="protein sequence ID" value="KHJ97450.1"/>
    <property type="molecule type" value="Genomic_DNA"/>
</dbReference>
<keyword evidence="3" id="KW-1185">Reference proteome</keyword>
<evidence type="ECO:0000313" key="2">
    <source>
        <dbReference type="EMBL" id="KHJ97450.1"/>
    </source>
</evidence>
<dbReference type="OrthoDB" id="5838067at2759"/>
<feature type="region of interest" description="Disordered" evidence="1">
    <location>
        <begin position="91"/>
        <end position="111"/>
    </location>
</feature>
<gene>
    <name evidence="2" type="ORF">OESDEN_02566</name>
</gene>
<reference evidence="2 3" key="1">
    <citation type="submission" date="2014-03" db="EMBL/GenBank/DDBJ databases">
        <title>Draft genome of the hookworm Oesophagostomum dentatum.</title>
        <authorList>
            <person name="Mitreva M."/>
        </authorList>
    </citation>
    <scope>NUCLEOTIDE SEQUENCE [LARGE SCALE GENOMIC DNA]</scope>
    <source>
        <strain evidence="2 3">OD-Hann</strain>
    </source>
</reference>
<evidence type="ECO:0000256" key="1">
    <source>
        <dbReference type="SAM" id="MobiDB-lite"/>
    </source>
</evidence>
<accession>A0A0B1TPX1</accession>
<name>A0A0B1TPX1_OESDE</name>
<dbReference type="Proteomes" id="UP000053660">
    <property type="component" value="Unassembled WGS sequence"/>
</dbReference>
<sequence>MNYQRQRVFVGAPPNVRRLAVLLGLESSPTSVTDPVPPANGRARYTREATNINRPDSFLSGFLHSILPEFDSGEHLTDAIQRMRDQLQRVLFPPATNNPTEQPPHDGEPHP</sequence>
<evidence type="ECO:0000313" key="3">
    <source>
        <dbReference type="Proteomes" id="UP000053660"/>
    </source>
</evidence>
<proteinExistence type="predicted"/>
<organism evidence="2 3">
    <name type="scientific">Oesophagostomum dentatum</name>
    <name type="common">Nodular worm</name>
    <dbReference type="NCBI Taxonomy" id="61180"/>
    <lineage>
        <taxon>Eukaryota</taxon>
        <taxon>Metazoa</taxon>
        <taxon>Ecdysozoa</taxon>
        <taxon>Nematoda</taxon>
        <taxon>Chromadorea</taxon>
        <taxon>Rhabditida</taxon>
        <taxon>Rhabditina</taxon>
        <taxon>Rhabditomorpha</taxon>
        <taxon>Strongyloidea</taxon>
        <taxon>Strongylidae</taxon>
        <taxon>Oesophagostomum</taxon>
    </lineage>
</organism>
<dbReference type="AlphaFoldDB" id="A0A0B1TPX1"/>